<evidence type="ECO:0008006" key="4">
    <source>
        <dbReference type="Google" id="ProtNLM"/>
    </source>
</evidence>
<sequence length="61" mass="6175">MAEALAASTDGRTTTAPGMPADLVLVDRNPHEAAGMPGPEAAAYLRAVGVEATFVAGLRTH</sequence>
<proteinExistence type="predicted"/>
<protein>
    <recommendedName>
        <fullName evidence="4">Amidohydrolase 3 domain-containing protein</fullName>
    </recommendedName>
</protein>
<evidence type="ECO:0000313" key="2">
    <source>
        <dbReference type="EMBL" id="CCH75051.1"/>
    </source>
</evidence>
<reference evidence="2 3" key="1">
    <citation type="journal article" date="2013" name="ISME J.">
        <title>A metabolic model for members of the genus Tetrasphaera involved in enhanced biological phosphorus removal.</title>
        <authorList>
            <person name="Kristiansen R."/>
            <person name="Nguyen H.T.T."/>
            <person name="Saunders A.M."/>
            <person name="Nielsen J.L."/>
            <person name="Wimmer R."/>
            <person name="Le V.Q."/>
            <person name="McIlroy S.J."/>
            <person name="Petrovski S."/>
            <person name="Seviour R.J."/>
            <person name="Calteau A."/>
            <person name="Nielsen K.L."/>
            <person name="Nielsen P.H."/>
        </authorList>
    </citation>
    <scope>NUCLEOTIDE SEQUENCE [LARGE SCALE GENOMIC DNA]</scope>
    <source>
        <strain evidence="2 3">Ben110</strain>
    </source>
</reference>
<evidence type="ECO:0000256" key="1">
    <source>
        <dbReference type="SAM" id="MobiDB-lite"/>
    </source>
</evidence>
<keyword evidence="3" id="KW-1185">Reference proteome</keyword>
<dbReference type="AlphaFoldDB" id="W6K1U6"/>
<comment type="caution">
    <text evidence="2">The sequence shown here is derived from an EMBL/GenBank/DDBJ whole genome shotgun (WGS) entry which is preliminary data.</text>
</comment>
<name>W6K1U6_9MICO</name>
<gene>
    <name evidence="2" type="ORF">BN11_500013</name>
</gene>
<accession>W6K1U6</accession>
<dbReference type="Proteomes" id="UP000035763">
    <property type="component" value="Unassembled WGS sequence"/>
</dbReference>
<evidence type="ECO:0000313" key="3">
    <source>
        <dbReference type="Proteomes" id="UP000035763"/>
    </source>
</evidence>
<dbReference type="EMBL" id="CAJA01000446">
    <property type="protein sequence ID" value="CCH75051.1"/>
    <property type="molecule type" value="Genomic_DNA"/>
</dbReference>
<feature type="region of interest" description="Disordered" evidence="1">
    <location>
        <begin position="1"/>
        <end position="20"/>
    </location>
</feature>
<organism evidence="2 3">
    <name type="scientific">Nostocoides australiense Ben110</name>
    <dbReference type="NCBI Taxonomy" id="1193182"/>
    <lineage>
        <taxon>Bacteria</taxon>
        <taxon>Bacillati</taxon>
        <taxon>Actinomycetota</taxon>
        <taxon>Actinomycetes</taxon>
        <taxon>Micrococcales</taxon>
        <taxon>Intrasporangiaceae</taxon>
        <taxon>Nostocoides</taxon>
    </lineage>
</organism>